<organism evidence="2 3">
    <name type="scientific">Mycolicibacterium mageritense</name>
    <name type="common">Mycobacterium mageritense</name>
    <dbReference type="NCBI Taxonomy" id="53462"/>
    <lineage>
        <taxon>Bacteria</taxon>
        <taxon>Bacillati</taxon>
        <taxon>Actinomycetota</taxon>
        <taxon>Actinomycetes</taxon>
        <taxon>Mycobacteriales</taxon>
        <taxon>Mycobacteriaceae</taxon>
        <taxon>Mycolicibacterium</taxon>
    </lineage>
</organism>
<dbReference type="Proteomes" id="UP001241092">
    <property type="component" value="Chromosome"/>
</dbReference>
<feature type="compositionally biased region" description="Basic and acidic residues" evidence="1">
    <location>
        <begin position="1"/>
        <end position="20"/>
    </location>
</feature>
<gene>
    <name evidence="2" type="ORF">hbim_04209</name>
</gene>
<accession>A0AAI8XPQ3</accession>
<dbReference type="RefSeq" id="WP_286211234.1">
    <property type="nucleotide sequence ID" value="NZ_AP027452.1"/>
</dbReference>
<name>A0AAI8XPQ3_MYCME</name>
<evidence type="ECO:0000313" key="3">
    <source>
        <dbReference type="Proteomes" id="UP001241092"/>
    </source>
</evidence>
<proteinExistence type="predicted"/>
<protein>
    <submittedName>
        <fullName evidence="2">Uncharacterized protein</fullName>
    </submittedName>
</protein>
<feature type="region of interest" description="Disordered" evidence="1">
    <location>
        <begin position="1"/>
        <end position="58"/>
    </location>
</feature>
<evidence type="ECO:0000313" key="2">
    <source>
        <dbReference type="EMBL" id="BDY30266.1"/>
    </source>
</evidence>
<evidence type="ECO:0000256" key="1">
    <source>
        <dbReference type="SAM" id="MobiDB-lite"/>
    </source>
</evidence>
<feature type="compositionally biased region" description="Basic and acidic residues" evidence="1">
    <location>
        <begin position="47"/>
        <end position="58"/>
    </location>
</feature>
<reference evidence="2" key="1">
    <citation type="submission" date="2023-03" db="EMBL/GenBank/DDBJ databases">
        <title>Draft genome sequence of a Mycolicibacterium mageritense strain H4_3_1 isolated from a hybrid biological-inorganic system reactor.</title>
        <authorList>
            <person name="Feng X."/>
            <person name="Kazama D."/>
            <person name="Sato K."/>
            <person name="Kobayashi H."/>
        </authorList>
    </citation>
    <scope>NUCLEOTIDE SEQUENCE</scope>
    <source>
        <strain evidence="2">H4_3_1</strain>
    </source>
</reference>
<dbReference type="EMBL" id="AP027452">
    <property type="protein sequence ID" value="BDY30266.1"/>
    <property type="molecule type" value="Genomic_DNA"/>
</dbReference>
<dbReference type="AlphaFoldDB" id="A0AAI8XPQ3"/>
<sequence>MTGDGGDKPESDVEADEHVARSRRGGRYVGRASGEDDFDAGQTGSEARAEHDGDPSGH</sequence>